<gene>
    <name evidence="2" type="primary">9</name>
    <name evidence="2" type="ORF">SEA_SUCCESS_9</name>
</gene>
<feature type="region of interest" description="Disordered" evidence="1">
    <location>
        <begin position="88"/>
        <end position="162"/>
    </location>
</feature>
<evidence type="ECO:0000313" key="3">
    <source>
        <dbReference type="Proteomes" id="UP001163413"/>
    </source>
</evidence>
<feature type="compositionally biased region" description="Acidic residues" evidence="1">
    <location>
        <begin position="138"/>
        <end position="148"/>
    </location>
</feature>
<protein>
    <submittedName>
        <fullName evidence="2">Helix-turn-helix DNA binding domain protein</fullName>
    </submittedName>
</protein>
<evidence type="ECO:0000313" key="2">
    <source>
        <dbReference type="EMBL" id="WAB08796.1"/>
    </source>
</evidence>
<proteinExistence type="predicted"/>
<reference evidence="2" key="1">
    <citation type="submission" date="2022-10" db="EMBL/GenBank/DDBJ databases">
        <authorList>
            <person name="Roth M.A."/>
            <person name="Wohlstadter N.E."/>
            <person name="Arguedas X."/>
            <person name="Leighton H.R."/>
            <person name="Msuya J.A."/>
            <person name="Pravda N."/>
            <person name="Shaffer C.D."/>
            <person name="Weston-Hafer K.A."/>
            <person name="Russell D.A."/>
            <person name="Jacobs-Sera D."/>
            <person name="Hatfull G.F."/>
        </authorList>
    </citation>
    <scope>NUCLEOTIDE SEQUENCE</scope>
</reference>
<accession>A0A9E8M5G3</accession>
<dbReference type="RefSeq" id="YP_010755541.1">
    <property type="nucleotide sequence ID" value="NC_073472.1"/>
</dbReference>
<organism evidence="2 3">
    <name type="scientific">Streptomyces phage Success</name>
    <dbReference type="NCBI Taxonomy" id="2999013"/>
    <lineage>
        <taxon>Viruses</taxon>
        <taxon>Duplodnaviria</taxon>
        <taxon>Heunggongvirae</taxon>
        <taxon>Uroviricota</taxon>
        <taxon>Caudoviricetes</taxon>
        <taxon>Successvirus</taxon>
        <taxon>Successvirus success</taxon>
    </lineage>
</organism>
<dbReference type="KEGG" id="vg:80020200"/>
<sequence length="277" mass="30239">MLVQRTRHTRAYVQIPNEIAQRSDMSLEALGLLVKMLSYPDRNSMTLEKIAARVPNGRRTISNAANELTDLRYYHRARVQDPETKQWVTLTSVSDTPTDRMPTVGESTPRAVGSSPKGEKNPKGNDLPPTSVQQAEAIEGEGEQEGEESPQKNDPKTPGTADAVTGRAVACLGRLGRVEPSLKLSMRESMRLAPLAAQWLSEGLAEVDVIKALTRALPTSVDSAAALVSYRLKNHQPEKAAPLLLTPSPAPVKREQCPECHRPFPVGHPGGICRDCR</sequence>
<name>A0A9E8M5G3_9CAUD</name>
<keyword evidence="3" id="KW-1185">Reference proteome</keyword>
<dbReference type="GeneID" id="80020200"/>
<dbReference type="EMBL" id="OP751148">
    <property type="protein sequence ID" value="WAB08796.1"/>
    <property type="molecule type" value="Genomic_DNA"/>
</dbReference>
<dbReference type="Proteomes" id="UP001163413">
    <property type="component" value="Segment"/>
</dbReference>
<evidence type="ECO:0000256" key="1">
    <source>
        <dbReference type="SAM" id="MobiDB-lite"/>
    </source>
</evidence>